<dbReference type="HAMAP" id="MF_00607">
    <property type="entry name" value="16SrRNA_methyltr_A"/>
    <property type="match status" value="1"/>
</dbReference>
<keyword evidence="11" id="KW-1185">Reference proteome</keyword>
<dbReference type="PANTHER" id="PTHR11727">
    <property type="entry name" value="DIMETHYLADENOSINE TRANSFERASE"/>
    <property type="match status" value="1"/>
</dbReference>
<feature type="binding site" evidence="8">
    <location>
        <position position="76"/>
    </location>
    <ligand>
        <name>S-adenosyl-L-methionine</name>
        <dbReference type="ChEBI" id="CHEBI:59789"/>
    </ligand>
</feature>
<evidence type="ECO:0000313" key="11">
    <source>
        <dbReference type="Proteomes" id="UP000184295"/>
    </source>
</evidence>
<evidence type="ECO:0000259" key="9">
    <source>
        <dbReference type="SMART" id="SM00650"/>
    </source>
</evidence>
<dbReference type="InterPro" id="IPR023165">
    <property type="entry name" value="rRNA_Ade_diMease-like_C"/>
</dbReference>
<dbReference type="InterPro" id="IPR001737">
    <property type="entry name" value="KsgA/Erm"/>
</dbReference>
<feature type="binding site" evidence="7 8">
    <location>
        <position position="55"/>
    </location>
    <ligand>
        <name>S-adenosyl-L-methionine</name>
        <dbReference type="ChEBI" id="CHEBI:59789"/>
    </ligand>
</feature>
<dbReference type="OrthoDB" id="9814755at2"/>
<evidence type="ECO:0000256" key="2">
    <source>
        <dbReference type="ARBA" id="ARBA00022552"/>
    </source>
</evidence>
<comment type="function">
    <text evidence="7">Specifically dimethylates two adjacent adenosines (A1518 and A1519) in the loop of a conserved hairpin near the 3'-end of 16S rRNA in the 30S particle. May play a critical role in biogenesis of 30S subunits.</text>
</comment>
<feature type="binding site" evidence="7 8">
    <location>
        <position position="28"/>
    </location>
    <ligand>
        <name>S-adenosyl-L-methionine</name>
        <dbReference type="ChEBI" id="CHEBI:59789"/>
    </ligand>
</feature>
<dbReference type="GO" id="GO:0052908">
    <property type="term" value="F:16S rRNA (adenine(1518)-N(6)/adenine(1519)-N(6))-dimethyltransferase activity"/>
    <property type="evidence" value="ECO:0007669"/>
    <property type="project" value="UniProtKB-EC"/>
</dbReference>
<evidence type="ECO:0000256" key="3">
    <source>
        <dbReference type="ARBA" id="ARBA00022603"/>
    </source>
</evidence>
<dbReference type="GO" id="GO:0003723">
    <property type="term" value="F:RNA binding"/>
    <property type="evidence" value="ECO:0007669"/>
    <property type="project" value="UniProtKB-UniRule"/>
</dbReference>
<keyword evidence="3 7" id="KW-0489">Methyltransferase</keyword>
<dbReference type="InterPro" id="IPR011530">
    <property type="entry name" value="rRNA_adenine_dimethylase"/>
</dbReference>
<dbReference type="Gene3D" id="1.10.8.100">
    <property type="entry name" value="Ribosomal RNA adenine dimethylase-like, domain 2"/>
    <property type="match status" value="1"/>
</dbReference>
<keyword evidence="2 7" id="KW-0698">rRNA processing</keyword>
<evidence type="ECO:0000256" key="4">
    <source>
        <dbReference type="ARBA" id="ARBA00022679"/>
    </source>
</evidence>
<feature type="domain" description="Ribosomal RNA adenine methylase transferase N-terminal" evidence="9">
    <location>
        <begin position="35"/>
        <end position="209"/>
    </location>
</feature>
<feature type="binding site" evidence="7 8">
    <location>
        <position position="30"/>
    </location>
    <ligand>
        <name>S-adenosyl-L-methionine</name>
        <dbReference type="ChEBI" id="CHEBI:59789"/>
    </ligand>
</feature>
<sequence length="281" mass="31231">MVEGVGASEIRSMMTEGVLSPSRALGQNFLTDPNISEKIAHLAAETGCRNSLEIGPGLGSLTVFLAGYFDRVVAIDLDRYVIDPLHAVLRRRDITNVEVVHADALNDDIGEYLEPDKDYVLAANLPYNVASHLIVKVLERYPMVGRLVFMVQHEVGQRICATVSSKDYSALSVKVRYFGDPRVVMKVPPSVFVPKPKVNSVVVLIDRCRERNVSTSEYNQIFALVRTGFSHRRQMLRRSLQSFGGEKLLEAAGLDPTLRAENLDVEDWIHLGKVALLESIV</sequence>
<protein>
    <recommendedName>
        <fullName evidence="7">Ribosomal RNA small subunit methyltransferase A</fullName>
        <ecNumber evidence="7">2.1.1.182</ecNumber>
    </recommendedName>
    <alternativeName>
        <fullName evidence="7">16S rRNA (adenine(1518)-N(6)/adenine(1519)-N(6))-dimethyltransferase</fullName>
    </alternativeName>
    <alternativeName>
        <fullName evidence="7">16S rRNA dimethyladenosine transferase</fullName>
    </alternativeName>
    <alternativeName>
        <fullName evidence="7">16S rRNA dimethylase</fullName>
    </alternativeName>
    <alternativeName>
        <fullName evidence="7">S-adenosylmethionine-6-N', N'-adenosyl(rRNA) dimethyltransferase</fullName>
    </alternativeName>
</protein>
<evidence type="ECO:0000256" key="6">
    <source>
        <dbReference type="ARBA" id="ARBA00022884"/>
    </source>
</evidence>
<evidence type="ECO:0000256" key="5">
    <source>
        <dbReference type="ARBA" id="ARBA00022691"/>
    </source>
</evidence>
<comment type="caution">
    <text evidence="7">Lacks conserved residue(s) required for the propagation of feature annotation.</text>
</comment>
<keyword evidence="1 7" id="KW-0963">Cytoplasm</keyword>
<comment type="catalytic activity">
    <reaction evidence="7">
        <text>adenosine(1518)/adenosine(1519) in 16S rRNA + 4 S-adenosyl-L-methionine = N(6)-dimethyladenosine(1518)/N(6)-dimethyladenosine(1519) in 16S rRNA + 4 S-adenosyl-L-homocysteine + 4 H(+)</text>
        <dbReference type="Rhea" id="RHEA:19609"/>
        <dbReference type="Rhea" id="RHEA-COMP:10232"/>
        <dbReference type="Rhea" id="RHEA-COMP:10233"/>
        <dbReference type="ChEBI" id="CHEBI:15378"/>
        <dbReference type="ChEBI" id="CHEBI:57856"/>
        <dbReference type="ChEBI" id="CHEBI:59789"/>
        <dbReference type="ChEBI" id="CHEBI:74411"/>
        <dbReference type="ChEBI" id="CHEBI:74493"/>
        <dbReference type="EC" id="2.1.1.182"/>
    </reaction>
</comment>
<dbReference type="EMBL" id="FQUL01000051">
    <property type="protein sequence ID" value="SHE99601.1"/>
    <property type="molecule type" value="Genomic_DNA"/>
</dbReference>
<keyword evidence="6 7" id="KW-0694">RNA-binding</keyword>
<dbReference type="Pfam" id="PF00398">
    <property type="entry name" value="RrnaAD"/>
    <property type="match status" value="1"/>
</dbReference>
<evidence type="ECO:0000313" key="10">
    <source>
        <dbReference type="EMBL" id="SHE99601.1"/>
    </source>
</evidence>
<dbReference type="InterPro" id="IPR020598">
    <property type="entry name" value="rRNA_Ade_methylase_Trfase_N"/>
</dbReference>
<organism evidence="10 11">
    <name type="scientific">Ferrithrix thermotolerans DSM 19514</name>
    <dbReference type="NCBI Taxonomy" id="1121881"/>
    <lineage>
        <taxon>Bacteria</taxon>
        <taxon>Bacillati</taxon>
        <taxon>Actinomycetota</taxon>
        <taxon>Acidimicrobiia</taxon>
        <taxon>Acidimicrobiales</taxon>
        <taxon>Acidimicrobiaceae</taxon>
        <taxon>Ferrithrix</taxon>
    </lineage>
</organism>
<evidence type="ECO:0000256" key="7">
    <source>
        <dbReference type="HAMAP-Rule" id="MF_00607"/>
    </source>
</evidence>
<dbReference type="InterPro" id="IPR029063">
    <property type="entry name" value="SAM-dependent_MTases_sf"/>
</dbReference>
<comment type="similarity">
    <text evidence="7">Belongs to the class I-like SAM-binding methyltransferase superfamily. rRNA adenine N(6)-methyltransferase family. RsmA subfamily.</text>
</comment>
<dbReference type="SMART" id="SM00650">
    <property type="entry name" value="rADc"/>
    <property type="match status" value="1"/>
</dbReference>
<dbReference type="AlphaFoldDB" id="A0A1M4Y1H9"/>
<reference evidence="11" key="1">
    <citation type="submission" date="2016-11" db="EMBL/GenBank/DDBJ databases">
        <authorList>
            <person name="Varghese N."/>
            <person name="Submissions S."/>
        </authorList>
    </citation>
    <scope>NUCLEOTIDE SEQUENCE [LARGE SCALE GENOMIC DNA]</scope>
    <source>
        <strain evidence="11">DSM 19514</strain>
    </source>
</reference>
<dbReference type="RefSeq" id="WP_072792462.1">
    <property type="nucleotide sequence ID" value="NZ_FQUL01000051.1"/>
</dbReference>
<dbReference type="Gene3D" id="3.40.50.150">
    <property type="entry name" value="Vaccinia Virus protein VP39"/>
    <property type="match status" value="1"/>
</dbReference>
<dbReference type="Proteomes" id="UP000184295">
    <property type="component" value="Unassembled WGS sequence"/>
</dbReference>
<keyword evidence="4 7" id="KW-0808">Transferase</keyword>
<evidence type="ECO:0000256" key="8">
    <source>
        <dbReference type="PROSITE-ProRule" id="PRU01026"/>
    </source>
</evidence>
<feature type="binding site" evidence="7 8">
    <location>
        <position position="103"/>
    </location>
    <ligand>
        <name>S-adenosyl-L-methionine</name>
        <dbReference type="ChEBI" id="CHEBI:59789"/>
    </ligand>
</feature>
<keyword evidence="5 7" id="KW-0949">S-adenosyl-L-methionine</keyword>
<proteinExistence type="inferred from homology"/>
<dbReference type="STRING" id="1121881.SAMN02745225_02208"/>
<dbReference type="EC" id="2.1.1.182" evidence="7"/>
<comment type="subcellular location">
    <subcellularLocation>
        <location evidence="7">Cytoplasm</location>
    </subcellularLocation>
</comment>
<dbReference type="PROSITE" id="PS51689">
    <property type="entry name" value="SAM_RNA_A_N6_MT"/>
    <property type="match status" value="1"/>
</dbReference>
<dbReference type="PANTHER" id="PTHR11727:SF7">
    <property type="entry name" value="DIMETHYLADENOSINE TRANSFERASE-RELATED"/>
    <property type="match status" value="1"/>
</dbReference>
<name>A0A1M4Y1H9_9ACTN</name>
<dbReference type="GO" id="GO:0005829">
    <property type="term" value="C:cytosol"/>
    <property type="evidence" value="ECO:0007669"/>
    <property type="project" value="TreeGrafter"/>
</dbReference>
<accession>A0A1M4Y1H9</accession>
<evidence type="ECO:0000256" key="1">
    <source>
        <dbReference type="ARBA" id="ARBA00022490"/>
    </source>
</evidence>
<gene>
    <name evidence="7" type="primary">rsmA</name>
    <name evidence="7" type="synonym">ksgA</name>
    <name evidence="10" type="ORF">SAMN02745225_02208</name>
</gene>
<dbReference type="CDD" id="cd02440">
    <property type="entry name" value="AdoMet_MTases"/>
    <property type="match status" value="1"/>
</dbReference>
<dbReference type="NCBIfam" id="TIGR00755">
    <property type="entry name" value="ksgA"/>
    <property type="match status" value="1"/>
</dbReference>
<dbReference type="SUPFAM" id="SSF53335">
    <property type="entry name" value="S-adenosyl-L-methionine-dependent methyltransferases"/>
    <property type="match status" value="1"/>
</dbReference>
<feature type="binding site" evidence="7 8">
    <location>
        <position position="124"/>
    </location>
    <ligand>
        <name>S-adenosyl-L-methionine</name>
        <dbReference type="ChEBI" id="CHEBI:59789"/>
    </ligand>
</feature>